<name>A0ABZ1I5X0_9PSEU</name>
<evidence type="ECO:0000313" key="2">
    <source>
        <dbReference type="Proteomes" id="UP001330812"/>
    </source>
</evidence>
<dbReference type="RefSeq" id="WP_326568779.1">
    <property type="nucleotide sequence ID" value="NZ_CP142149.1"/>
</dbReference>
<dbReference type="EMBL" id="CP142149">
    <property type="protein sequence ID" value="WSE29821.1"/>
    <property type="molecule type" value="Genomic_DNA"/>
</dbReference>
<gene>
    <name evidence="1" type="ORF">VSH64_44720</name>
</gene>
<sequence length="280" mass="30412">MTDVRSPSLPGARRRAATRIRYAVWGLAAVMTTASCTGAPVHSPGAGAPAGPPVASSTTPPKEYPWHTNIVATTFWVGEIFDPNAEDGSQVESAYDDRWLDHYGGCDGVVTAANCETEPRTAANGFFPTRMTPQENPFYLDLPFDDVGDEVANRQRASVVPWAGEEPYSSKVSDRGFSFLKNRWVRIRHARKTCYGQIQDAGPGRYDDAKYVFGADDARPANDRFNGAGMDVSPALNGCLGFTELDGEDDRVDWQFIDGSAVPPGPWKIMVTTSGVTHES</sequence>
<evidence type="ECO:0008006" key="3">
    <source>
        <dbReference type="Google" id="ProtNLM"/>
    </source>
</evidence>
<reference evidence="1 2" key="1">
    <citation type="journal article" date="2015" name="Int. J. Syst. Evol. Microbiol.">
        <title>Amycolatopsis rhabdoformis sp. nov., an actinomycete isolated from a tropical forest soil.</title>
        <authorList>
            <person name="Souza W.R."/>
            <person name="Silva R.E."/>
            <person name="Goodfellow M."/>
            <person name="Busarakam K."/>
            <person name="Figueiro F.S."/>
            <person name="Ferreira D."/>
            <person name="Rodrigues-Filho E."/>
            <person name="Moraes L.A.B."/>
            <person name="Zucchi T.D."/>
        </authorList>
    </citation>
    <scope>NUCLEOTIDE SEQUENCE [LARGE SCALE GENOMIC DNA]</scope>
    <source>
        <strain evidence="1 2">NCIMB 14900</strain>
    </source>
</reference>
<organism evidence="1 2">
    <name type="scientific">Amycolatopsis rhabdoformis</name>
    <dbReference type="NCBI Taxonomy" id="1448059"/>
    <lineage>
        <taxon>Bacteria</taxon>
        <taxon>Bacillati</taxon>
        <taxon>Actinomycetota</taxon>
        <taxon>Actinomycetes</taxon>
        <taxon>Pseudonocardiales</taxon>
        <taxon>Pseudonocardiaceae</taxon>
        <taxon>Amycolatopsis</taxon>
    </lineage>
</organism>
<dbReference type="Proteomes" id="UP001330812">
    <property type="component" value="Chromosome"/>
</dbReference>
<proteinExistence type="predicted"/>
<protein>
    <recommendedName>
        <fullName evidence="3">Secreted protein</fullName>
    </recommendedName>
</protein>
<accession>A0ABZ1I5X0</accession>
<evidence type="ECO:0000313" key="1">
    <source>
        <dbReference type="EMBL" id="WSE29821.1"/>
    </source>
</evidence>
<keyword evidence="2" id="KW-1185">Reference proteome</keyword>